<dbReference type="Pfam" id="PF10342">
    <property type="entry name" value="Kre9_KNH"/>
    <property type="match status" value="1"/>
</dbReference>
<keyword evidence="1 3" id="KW-0732">Signal</keyword>
<evidence type="ECO:0000313" key="5">
    <source>
        <dbReference type="EMBL" id="KAJ5216127.1"/>
    </source>
</evidence>
<evidence type="ECO:0000313" key="6">
    <source>
        <dbReference type="Proteomes" id="UP001150904"/>
    </source>
</evidence>
<evidence type="ECO:0000259" key="4">
    <source>
        <dbReference type="Pfam" id="PF10342"/>
    </source>
</evidence>
<dbReference type="InterPro" id="IPR018466">
    <property type="entry name" value="Kre9/Knh1-like_N"/>
</dbReference>
<proteinExistence type="predicted"/>
<evidence type="ECO:0000256" key="2">
    <source>
        <dbReference type="SAM" id="Phobius"/>
    </source>
</evidence>
<dbReference type="InterPro" id="IPR052479">
    <property type="entry name" value="GPI-anchor_Adhesion_Reg"/>
</dbReference>
<keyword evidence="2" id="KW-0812">Transmembrane</keyword>
<feature type="transmembrane region" description="Helical" evidence="2">
    <location>
        <begin position="160"/>
        <end position="180"/>
    </location>
</feature>
<dbReference type="Proteomes" id="UP001150904">
    <property type="component" value="Unassembled WGS sequence"/>
</dbReference>
<keyword evidence="2" id="KW-1133">Transmembrane helix</keyword>
<dbReference type="AlphaFoldDB" id="A0A9W9NA85"/>
<name>A0A9W9NA85_9EURO</name>
<dbReference type="PANTHER" id="PTHR35185:SF1">
    <property type="entry name" value="UPF0619 GPI-ANCHORED MEMBRANE PROTEIN C1322.10"/>
    <property type="match status" value="1"/>
</dbReference>
<evidence type="ECO:0000256" key="3">
    <source>
        <dbReference type="SAM" id="SignalP"/>
    </source>
</evidence>
<feature type="transmembrane region" description="Helical" evidence="2">
    <location>
        <begin position="123"/>
        <end position="148"/>
    </location>
</feature>
<evidence type="ECO:0000256" key="1">
    <source>
        <dbReference type="ARBA" id="ARBA00022729"/>
    </source>
</evidence>
<organism evidence="5 6">
    <name type="scientific">Penicillium cinerascens</name>
    <dbReference type="NCBI Taxonomy" id="70096"/>
    <lineage>
        <taxon>Eukaryota</taxon>
        <taxon>Fungi</taxon>
        <taxon>Dikarya</taxon>
        <taxon>Ascomycota</taxon>
        <taxon>Pezizomycotina</taxon>
        <taxon>Eurotiomycetes</taxon>
        <taxon>Eurotiomycetidae</taxon>
        <taxon>Eurotiales</taxon>
        <taxon>Aspergillaceae</taxon>
        <taxon>Penicillium</taxon>
    </lineage>
</organism>
<dbReference type="GeneID" id="83176897"/>
<dbReference type="EMBL" id="JAPQKR010000005">
    <property type="protein sequence ID" value="KAJ5216127.1"/>
    <property type="molecule type" value="Genomic_DNA"/>
</dbReference>
<keyword evidence="6" id="KW-1185">Reference proteome</keyword>
<dbReference type="RefSeq" id="XP_058311940.1">
    <property type="nucleotide sequence ID" value="XM_058449596.1"/>
</dbReference>
<dbReference type="PANTHER" id="PTHR35185">
    <property type="entry name" value="SERINE/THREONINE-RICH PROTEIN ADG2-RELATED"/>
    <property type="match status" value="1"/>
</dbReference>
<keyword evidence="2" id="KW-0472">Membrane</keyword>
<dbReference type="OrthoDB" id="5316007at2759"/>
<reference evidence="5" key="1">
    <citation type="submission" date="2022-12" db="EMBL/GenBank/DDBJ databases">
        <authorList>
            <person name="Petersen C."/>
        </authorList>
    </citation>
    <scope>NUCLEOTIDE SEQUENCE</scope>
    <source>
        <strain evidence="5">IBT 15544</strain>
    </source>
</reference>
<feature type="transmembrane region" description="Helical" evidence="2">
    <location>
        <begin position="192"/>
        <end position="215"/>
    </location>
</feature>
<sequence length="217" mass="25181">MLIATVSSLVALAVSAAGIVITSPRQGEKVDFSKPVTIHWQRVSTDPSTVDIVLVNENVYPPVTETVASGVDVDKGSYTIKAHDQDVSTTDTGGGYQVNFLAPSGGILAQSQQFKFYCIWEHAFFHFGVIYCHFDFCFSYFFLDCFFFADYYSLFHQCVFPYRLLFLYFTFYFLPHFVFYDDVYQCVFLNSFILYPNFCFYQFVHHFQFFLEFCLEN</sequence>
<feature type="chain" id="PRO_5040957257" description="Yeast cell wall synthesis Kre9/Knh1-like N-terminal domain-containing protein" evidence="3">
    <location>
        <begin position="17"/>
        <end position="217"/>
    </location>
</feature>
<feature type="signal peptide" evidence="3">
    <location>
        <begin position="1"/>
        <end position="16"/>
    </location>
</feature>
<comment type="caution">
    <text evidence="5">The sequence shown here is derived from an EMBL/GenBank/DDBJ whole genome shotgun (WGS) entry which is preliminary data.</text>
</comment>
<protein>
    <recommendedName>
        <fullName evidence="4">Yeast cell wall synthesis Kre9/Knh1-like N-terminal domain-containing protein</fullName>
    </recommendedName>
</protein>
<feature type="domain" description="Yeast cell wall synthesis Kre9/Knh1-like N-terminal" evidence="4">
    <location>
        <begin position="23"/>
        <end position="115"/>
    </location>
</feature>
<gene>
    <name evidence="5" type="ORF">N7498_002534</name>
</gene>
<accession>A0A9W9NA85</accession>
<reference evidence="5" key="2">
    <citation type="journal article" date="2023" name="IMA Fungus">
        <title>Comparative genomic study of the Penicillium genus elucidates a diverse pangenome and 15 lateral gene transfer events.</title>
        <authorList>
            <person name="Petersen C."/>
            <person name="Sorensen T."/>
            <person name="Nielsen M.R."/>
            <person name="Sondergaard T.E."/>
            <person name="Sorensen J.L."/>
            <person name="Fitzpatrick D.A."/>
            <person name="Frisvad J.C."/>
            <person name="Nielsen K.L."/>
        </authorList>
    </citation>
    <scope>NUCLEOTIDE SEQUENCE</scope>
    <source>
        <strain evidence="5">IBT 15544</strain>
    </source>
</reference>